<keyword evidence="1 4" id="KW-0689">Ribosomal protein</keyword>
<dbReference type="AlphaFoldDB" id="V6TC84"/>
<protein>
    <recommendedName>
        <fullName evidence="4">60S ribosomal protein L41</fullName>
    </recommendedName>
</protein>
<reference evidence="5 6" key="2">
    <citation type="journal article" date="2013" name="Genome Biol. Evol.">
        <title>Genome sequencing of Giardia lamblia genotypes A2 and B isolates (DH and GS) and comparative analysis with the genomes of genotypes A1 and E (WB and Pig).</title>
        <authorList>
            <person name="Adam R.D."/>
            <person name="Dahlstrom E.W."/>
            <person name="Martens C.A."/>
            <person name="Bruno D.P."/>
            <person name="Barbian K.D."/>
            <person name="Ricklefs S.M."/>
            <person name="Hernandez M.M."/>
            <person name="Narla N.P."/>
            <person name="Patel R.B."/>
            <person name="Porcella S.F."/>
            <person name="Nash T.E."/>
        </authorList>
    </citation>
    <scope>NUCLEOTIDE SEQUENCE [LARGE SCALE GENOMIC DNA]</scope>
    <source>
        <strain evidence="5 6">DH</strain>
    </source>
</reference>
<evidence type="ECO:0000256" key="4">
    <source>
        <dbReference type="RuleBase" id="RU368055"/>
    </source>
</evidence>
<organism evidence="5 6">
    <name type="scientific">Giardia intestinalis</name>
    <name type="common">Giardia lamblia</name>
    <dbReference type="NCBI Taxonomy" id="5741"/>
    <lineage>
        <taxon>Eukaryota</taxon>
        <taxon>Metamonada</taxon>
        <taxon>Diplomonadida</taxon>
        <taxon>Hexamitidae</taxon>
        <taxon>Giardiinae</taxon>
        <taxon>Giardia</taxon>
    </lineage>
</organism>
<dbReference type="InterPro" id="IPR007836">
    <property type="entry name" value="Ribosomal_eS32"/>
</dbReference>
<dbReference type="PDB" id="8BTD">
    <property type="method" value="EM"/>
    <property type="resolution" value="4.90 A"/>
    <property type="chains" value="Lo=26-50"/>
</dbReference>
<evidence type="ECO:0000313" key="6">
    <source>
        <dbReference type="Proteomes" id="UP000018320"/>
    </source>
</evidence>
<name>V6TC84_GIAIN</name>
<proteinExistence type="evidence at protein level"/>
<comment type="subunit">
    <text evidence="4">Component of the large ribosomal subunit.</text>
</comment>
<dbReference type="GO" id="GO:1990904">
    <property type="term" value="C:ribonucleoprotein complex"/>
    <property type="evidence" value="ECO:0007669"/>
    <property type="project" value="UniProtKB-KW"/>
</dbReference>
<accession>V6TC84</accession>
<evidence type="ECO:0000256" key="1">
    <source>
        <dbReference type="ARBA" id="ARBA00022980"/>
    </source>
</evidence>
<dbReference type="GO" id="GO:0006412">
    <property type="term" value="P:translation"/>
    <property type="evidence" value="ECO:0007669"/>
    <property type="project" value="InterPro"/>
</dbReference>
<comment type="similarity">
    <text evidence="3 4">Belongs to the eukaryotic ribosomal protein eS32 family.</text>
</comment>
<dbReference type="Pfam" id="PF05162">
    <property type="entry name" value="Ribosomal_L41"/>
    <property type="match status" value="1"/>
</dbReference>
<reference evidence="6" key="1">
    <citation type="submission" date="2012-02" db="EMBL/GenBank/DDBJ databases">
        <title>Genome sequencing of Giardia lamblia Genotypes A2 and B isolates (DH and GS) and comparative analysis with the genomes of Genotypes A1 and E (WB and Pig).</title>
        <authorList>
            <person name="Adam R."/>
            <person name="Dahlstrom E."/>
            <person name="Martens C."/>
            <person name="Bruno D."/>
            <person name="Barbian K."/>
            <person name="Porcella S.F."/>
            <person name="Nash T."/>
        </authorList>
    </citation>
    <scope>NUCLEOTIDE SEQUENCE</scope>
    <source>
        <strain evidence="6">DH</strain>
    </source>
</reference>
<evidence type="ECO:0000256" key="2">
    <source>
        <dbReference type="ARBA" id="ARBA00023274"/>
    </source>
</evidence>
<gene>
    <name evidence="5" type="ORF">DHA2_152604</name>
</gene>
<reference evidence="7" key="3">
    <citation type="journal article" date="2023" name="Nucleic Acids Res.">
        <title>Insights into translocation mechanism and ribosome evolution from cryo-EM structures of translocation intermediates of Giardia intestinalis.</title>
        <authorList>
            <person name="Majumdar S."/>
            <person name="Emmerich A."/>
            <person name="Krakovka S."/>
            <person name="Mandava C.S."/>
            <person name="Svard S.G."/>
            <person name="Sanyal S."/>
        </authorList>
    </citation>
    <scope>STRUCTURE BY ELECTRON MICROSCOPY (4.90 ANGSTROMS) OF 26-50</scope>
</reference>
<keyword evidence="7" id="KW-0002">3D-structure</keyword>
<sequence length="50" mass="6118">VFCIISNTALNGKRTVQEKDFENEIMRAKWAKKRMRKLKRKRRHMKARSK</sequence>
<dbReference type="EMBL" id="AHGT01000050">
    <property type="protein sequence ID" value="ESU36309.1"/>
    <property type="molecule type" value="Genomic_DNA"/>
</dbReference>
<keyword evidence="2 4" id="KW-0687">Ribonucleoprotein</keyword>
<dbReference type="GO" id="GO:0003735">
    <property type="term" value="F:structural constituent of ribosome"/>
    <property type="evidence" value="ECO:0007669"/>
    <property type="project" value="UniProtKB-UniRule"/>
</dbReference>
<evidence type="ECO:0007829" key="7">
    <source>
        <dbReference type="PDB" id="8BTD"/>
    </source>
</evidence>
<dbReference type="Proteomes" id="UP000018320">
    <property type="component" value="Unassembled WGS sequence"/>
</dbReference>
<feature type="non-terminal residue" evidence="5">
    <location>
        <position position="1"/>
    </location>
</feature>
<comment type="caution">
    <text evidence="5">The sequence shown here is derived from an EMBL/GenBank/DDBJ whole genome shotgun (WGS) entry which is preliminary data.</text>
</comment>
<evidence type="ECO:0000313" key="5">
    <source>
        <dbReference type="EMBL" id="ESU36309.1"/>
    </source>
</evidence>
<evidence type="ECO:0000256" key="3">
    <source>
        <dbReference type="ARBA" id="ARBA00043969"/>
    </source>
</evidence>
<dbReference type="VEuPathDB" id="GiardiaDB:DHA2_152604"/>
<dbReference type="GO" id="GO:0005840">
    <property type="term" value="C:ribosome"/>
    <property type="evidence" value="ECO:0007669"/>
    <property type="project" value="UniProtKB-KW"/>
</dbReference>